<keyword evidence="9" id="KW-1185">Reference proteome</keyword>
<dbReference type="SUPFAM" id="SSF57863">
    <property type="entry name" value="ArfGap/RecO-like zinc finger"/>
    <property type="match status" value="1"/>
</dbReference>
<dbReference type="OrthoDB" id="73919at2759"/>
<dbReference type="Pfam" id="PF01412">
    <property type="entry name" value="ArfGap"/>
    <property type="match status" value="1"/>
</dbReference>
<feature type="compositionally biased region" description="Polar residues" evidence="6">
    <location>
        <begin position="197"/>
        <end position="208"/>
    </location>
</feature>
<accession>A0A3P6P6T1</accession>
<dbReference type="Gene3D" id="1.10.220.150">
    <property type="entry name" value="Arf GTPase activating protein"/>
    <property type="match status" value="1"/>
</dbReference>
<dbReference type="GO" id="GO:0008270">
    <property type="term" value="F:zinc ion binding"/>
    <property type="evidence" value="ECO:0007669"/>
    <property type="project" value="UniProtKB-KW"/>
</dbReference>
<dbReference type="GO" id="GO:0005096">
    <property type="term" value="F:GTPase activator activity"/>
    <property type="evidence" value="ECO:0007669"/>
    <property type="project" value="UniProtKB-KW"/>
</dbReference>
<dbReference type="InterPro" id="IPR037278">
    <property type="entry name" value="ARFGAP/RecO"/>
</dbReference>
<evidence type="ECO:0000313" key="9">
    <source>
        <dbReference type="Proteomes" id="UP000282613"/>
    </source>
</evidence>
<dbReference type="PANTHER" id="PTHR45705">
    <property type="entry name" value="FI20236P1"/>
    <property type="match status" value="1"/>
</dbReference>
<dbReference type="InterPro" id="IPR051718">
    <property type="entry name" value="ARF_GTPase-activating"/>
</dbReference>
<protein>
    <recommendedName>
        <fullName evidence="7">Arf-GAP domain-containing protein</fullName>
    </recommendedName>
</protein>
<organism evidence="8 9">
    <name type="scientific">Taenia asiatica</name>
    <name type="common">Asian tapeworm</name>
    <dbReference type="NCBI Taxonomy" id="60517"/>
    <lineage>
        <taxon>Eukaryota</taxon>
        <taxon>Metazoa</taxon>
        <taxon>Spiralia</taxon>
        <taxon>Lophotrochozoa</taxon>
        <taxon>Platyhelminthes</taxon>
        <taxon>Cestoda</taxon>
        <taxon>Eucestoda</taxon>
        <taxon>Cyclophyllidea</taxon>
        <taxon>Taeniidae</taxon>
        <taxon>Taenia</taxon>
    </lineage>
</organism>
<dbReference type="AlphaFoldDB" id="A0A3P6P6T1"/>
<proteinExistence type="predicted"/>
<evidence type="ECO:0000256" key="1">
    <source>
        <dbReference type="ARBA" id="ARBA00022468"/>
    </source>
</evidence>
<gene>
    <name evidence="8" type="ORF">TASK_LOCUS3683</name>
</gene>
<dbReference type="Proteomes" id="UP000282613">
    <property type="component" value="Unassembled WGS sequence"/>
</dbReference>
<dbReference type="InterPro" id="IPR038508">
    <property type="entry name" value="ArfGAP_dom_sf"/>
</dbReference>
<keyword evidence="2" id="KW-0479">Metal-binding</keyword>
<dbReference type="EMBL" id="UYRS01018308">
    <property type="protein sequence ID" value="VDK32192.1"/>
    <property type="molecule type" value="Genomic_DNA"/>
</dbReference>
<evidence type="ECO:0000256" key="3">
    <source>
        <dbReference type="ARBA" id="ARBA00022771"/>
    </source>
</evidence>
<evidence type="ECO:0000259" key="7">
    <source>
        <dbReference type="PROSITE" id="PS50115"/>
    </source>
</evidence>
<dbReference type="FunFam" id="1.10.220.150:FF:000009">
    <property type="entry name" value="stromal membrane-associated protein 1 isoform X1"/>
    <property type="match status" value="1"/>
</dbReference>
<dbReference type="PANTHER" id="PTHR45705:SF1">
    <property type="entry name" value="FI20236P1"/>
    <property type="match status" value="1"/>
</dbReference>
<name>A0A3P6P6T1_TAEAS</name>
<reference evidence="8 9" key="1">
    <citation type="submission" date="2018-11" db="EMBL/GenBank/DDBJ databases">
        <authorList>
            <consortium name="Pathogen Informatics"/>
        </authorList>
    </citation>
    <scope>NUCLEOTIDE SEQUENCE [LARGE SCALE GENOMIC DNA]</scope>
</reference>
<evidence type="ECO:0000256" key="5">
    <source>
        <dbReference type="PROSITE-ProRule" id="PRU00288"/>
    </source>
</evidence>
<feature type="domain" description="Arf-GAP" evidence="7">
    <location>
        <begin position="21"/>
        <end position="144"/>
    </location>
</feature>
<dbReference type="SMART" id="SM00105">
    <property type="entry name" value="ArfGap"/>
    <property type="match status" value="1"/>
</dbReference>
<keyword evidence="3 5" id="KW-0863">Zinc-finger</keyword>
<sequence length="485" mass="53047">MRIIPMSKSRQGEKQQNERLQLIIAELVRDEENKYCADCDAKGPRWASWNLGVLLCIRCAGIHRGLGVHISKVKSLNLDSWEPQQVAVLKAVGNRRARELYEANLPEFFRRPQTDSALEQFIRAKYEQKRYVASDFVLPKPDIESVKKVLQTGCVPFLFFLAHYLYVLLKPRQDLLRLEQQSKRKAVSARSINLPLHSSASSKTQGRTLKTIARSTDDSTGGGTADILGLSSPVASKNDDDESSASKAPTKYADAPQQTNQVAELESSTFSADLVGINFGEVAKPSAMETGSSEEQRATKESILALYALSKPAGPGGELISPSFAHLNVQNGTPMASMFGVTASSNYVPNQVPPMYQPPASPITFNRNSVQAIKAPASLDLLGLDVFQGGASQYTSRLMLYSLFPHLRASTQWTDKATIAATTSGASPMTGSPGFFLQQQWVPSHTAATAANPASTPDSTAQQSYLTQVYHFFMLSISLFSEKQF</sequence>
<feature type="region of interest" description="Disordered" evidence="6">
    <location>
        <begin position="197"/>
        <end position="261"/>
    </location>
</feature>
<evidence type="ECO:0000256" key="4">
    <source>
        <dbReference type="ARBA" id="ARBA00022833"/>
    </source>
</evidence>
<dbReference type="InterPro" id="IPR044732">
    <property type="entry name" value="ArfGAP_SMAP1-like"/>
</dbReference>
<evidence type="ECO:0000313" key="8">
    <source>
        <dbReference type="EMBL" id="VDK32192.1"/>
    </source>
</evidence>
<keyword evidence="4" id="KW-0862">Zinc</keyword>
<dbReference type="PROSITE" id="PS50115">
    <property type="entry name" value="ARFGAP"/>
    <property type="match status" value="1"/>
</dbReference>
<dbReference type="GO" id="GO:0005737">
    <property type="term" value="C:cytoplasm"/>
    <property type="evidence" value="ECO:0007669"/>
    <property type="project" value="TreeGrafter"/>
</dbReference>
<evidence type="ECO:0000256" key="2">
    <source>
        <dbReference type="ARBA" id="ARBA00022723"/>
    </source>
</evidence>
<keyword evidence="1" id="KW-0343">GTPase activation</keyword>
<dbReference type="InterPro" id="IPR001164">
    <property type="entry name" value="ArfGAP_dom"/>
</dbReference>
<evidence type="ECO:0000256" key="6">
    <source>
        <dbReference type="SAM" id="MobiDB-lite"/>
    </source>
</evidence>
<dbReference type="CDD" id="cd08839">
    <property type="entry name" value="ArfGap_SMAP"/>
    <property type="match status" value="1"/>
</dbReference>
<dbReference type="PRINTS" id="PR00405">
    <property type="entry name" value="REVINTRACTNG"/>
</dbReference>